<comment type="caution">
    <text evidence="1">The sequence shown here is derived from an EMBL/GenBank/DDBJ whole genome shotgun (WGS) entry which is preliminary data.</text>
</comment>
<keyword evidence="2" id="KW-1185">Reference proteome</keyword>
<gene>
    <name evidence="1" type="ORF">E4O86_21690</name>
</gene>
<dbReference type="Pfam" id="PF02452">
    <property type="entry name" value="PemK_toxin"/>
    <property type="match status" value="1"/>
</dbReference>
<organism evidence="1 2">
    <name type="scientific">Propylenella binzhouense</name>
    <dbReference type="NCBI Taxonomy" id="2555902"/>
    <lineage>
        <taxon>Bacteria</taxon>
        <taxon>Pseudomonadati</taxon>
        <taxon>Pseudomonadota</taxon>
        <taxon>Alphaproteobacteria</taxon>
        <taxon>Hyphomicrobiales</taxon>
        <taxon>Propylenellaceae</taxon>
        <taxon>Propylenella</taxon>
    </lineage>
</organism>
<dbReference type="InterPro" id="IPR003477">
    <property type="entry name" value="PemK-like"/>
</dbReference>
<reference evidence="1" key="1">
    <citation type="submission" date="2019-03" db="EMBL/GenBank/DDBJ databases">
        <title>Afifella sp. nov., isolated from activated sludge.</title>
        <authorList>
            <person name="Li Q."/>
            <person name="Liu Y."/>
        </authorList>
    </citation>
    <scope>NUCLEOTIDE SEQUENCE</scope>
    <source>
        <strain evidence="1">L72</strain>
    </source>
</reference>
<evidence type="ECO:0000313" key="2">
    <source>
        <dbReference type="Proteomes" id="UP000773614"/>
    </source>
</evidence>
<dbReference type="InterPro" id="IPR011067">
    <property type="entry name" value="Plasmid_toxin/cell-grow_inhib"/>
</dbReference>
<dbReference type="RefSeq" id="WP_161142649.1">
    <property type="nucleotide sequence ID" value="NZ_SPKJ01000151.1"/>
</dbReference>
<proteinExistence type="predicted"/>
<accession>A0A964T864</accession>
<name>A0A964T864_9HYPH</name>
<dbReference type="Gene3D" id="2.30.30.110">
    <property type="match status" value="1"/>
</dbReference>
<protein>
    <submittedName>
        <fullName evidence="1">Type II toxin-antitoxin system PemK/MazF family toxin</fullName>
    </submittedName>
</protein>
<dbReference type="EMBL" id="SPKJ01000151">
    <property type="protein sequence ID" value="MYZ50326.1"/>
    <property type="molecule type" value="Genomic_DNA"/>
</dbReference>
<evidence type="ECO:0000313" key="1">
    <source>
        <dbReference type="EMBL" id="MYZ50326.1"/>
    </source>
</evidence>
<dbReference type="AlphaFoldDB" id="A0A964T864"/>
<dbReference type="Proteomes" id="UP000773614">
    <property type="component" value="Unassembled WGS sequence"/>
</dbReference>
<dbReference type="SUPFAM" id="SSF50118">
    <property type="entry name" value="Cell growth inhibitor/plasmid maintenance toxic component"/>
    <property type="match status" value="1"/>
</dbReference>
<sequence length="140" mass="15673">MLKFHPQPGTILICDYGDEAVEPEMVKRRPVLVVSPNLKRRTGLCAIVALSTTPPDPVQDYHCTVRVDPPLPPPFDSPDMWVKADMVSTVGFHRLDLPHTKRDQYGKRKYLTVRVTPAELRAVYGCVLCGLGMGRLTPHL</sequence>
<dbReference type="OrthoDB" id="7565736at2"/>
<dbReference type="GO" id="GO:0003677">
    <property type="term" value="F:DNA binding"/>
    <property type="evidence" value="ECO:0007669"/>
    <property type="project" value="InterPro"/>
</dbReference>